<evidence type="ECO:0000313" key="2">
    <source>
        <dbReference type="WBParaSite" id="RSKR_0000493100.1"/>
    </source>
</evidence>
<sequence>MSLNSDDVKKEFKEELVDSNVAKTTFRERCLRIPETQNDKVYVYPLTNYTFAVKEAQCEKDNSVQSRFQRMRNEYQSVGMRRSVEAVMVVNEHNIPHVLLLQIGTTFFKLPGGELNQDEDEISGLKRILNETLGSTDKPDTDFNVTDLLAKWWRNNFEPPRYPYVPAHVTRPKECCKLFLVQLPSNAYFAVPRNFKLVAAPLFELFDNATGYGPVIATLPQLLSRYEMKYLK</sequence>
<reference evidence="2" key="1">
    <citation type="submission" date="2016-11" db="UniProtKB">
        <authorList>
            <consortium name="WormBaseParasite"/>
        </authorList>
    </citation>
    <scope>IDENTIFICATION</scope>
    <source>
        <strain evidence="2">KR3021</strain>
    </source>
</reference>
<accession>A0AC35TVK4</accession>
<dbReference type="Proteomes" id="UP000095286">
    <property type="component" value="Unplaced"/>
</dbReference>
<protein>
    <submittedName>
        <fullName evidence="2">Cleavage and polyadenylation specificity factor subunit 5</fullName>
    </submittedName>
</protein>
<name>A0AC35TVK4_9BILA</name>
<proteinExistence type="predicted"/>
<organism evidence="1 2">
    <name type="scientific">Rhabditophanes sp. KR3021</name>
    <dbReference type="NCBI Taxonomy" id="114890"/>
    <lineage>
        <taxon>Eukaryota</taxon>
        <taxon>Metazoa</taxon>
        <taxon>Ecdysozoa</taxon>
        <taxon>Nematoda</taxon>
        <taxon>Chromadorea</taxon>
        <taxon>Rhabditida</taxon>
        <taxon>Tylenchina</taxon>
        <taxon>Panagrolaimomorpha</taxon>
        <taxon>Strongyloidoidea</taxon>
        <taxon>Alloionematidae</taxon>
        <taxon>Rhabditophanes</taxon>
    </lineage>
</organism>
<dbReference type="WBParaSite" id="RSKR_0000493100.1">
    <property type="protein sequence ID" value="RSKR_0000493100.1"/>
    <property type="gene ID" value="RSKR_0000493100"/>
</dbReference>
<evidence type="ECO:0000313" key="1">
    <source>
        <dbReference type="Proteomes" id="UP000095286"/>
    </source>
</evidence>